<proteinExistence type="predicted"/>
<reference evidence="1 2" key="1">
    <citation type="journal article" date="2012" name="Int. J. Syst. Evol. Microbiol.">
        <title>Vibrio caribbeanicus sp. nov., isolated from the marine sponge Scleritoderma cyanea.</title>
        <authorList>
            <person name="Hoffmann M."/>
            <person name="Monday S.R."/>
            <person name="Allard M.W."/>
            <person name="Strain E.A."/>
            <person name="Whittaker P."/>
            <person name="Naum M."/>
            <person name="McCarthy P.J."/>
            <person name="Lopez J.V."/>
            <person name="Fischer M."/>
            <person name="Brown E.W."/>
        </authorList>
    </citation>
    <scope>NUCLEOTIDE SEQUENCE [LARGE SCALE GENOMIC DNA]</scope>
    <source>
        <strain evidence="2">DSMZ 21326</strain>
    </source>
</reference>
<dbReference type="Proteomes" id="UP000006228">
    <property type="component" value="Unassembled WGS sequence"/>
</dbReference>
<organism evidence="1 2">
    <name type="scientific">Vibrio sinaloensis DSM 21326</name>
    <dbReference type="NCBI Taxonomy" id="945550"/>
    <lineage>
        <taxon>Bacteria</taxon>
        <taxon>Pseudomonadati</taxon>
        <taxon>Pseudomonadota</taxon>
        <taxon>Gammaproteobacteria</taxon>
        <taxon>Vibrionales</taxon>
        <taxon>Vibrionaceae</taxon>
        <taxon>Vibrio</taxon>
        <taxon>Vibrio oreintalis group</taxon>
    </lineage>
</organism>
<dbReference type="AlphaFoldDB" id="E8MAF7"/>
<evidence type="ECO:0000313" key="2">
    <source>
        <dbReference type="Proteomes" id="UP000006228"/>
    </source>
</evidence>
<name>E8MAF7_PHOS4</name>
<protein>
    <submittedName>
        <fullName evidence="1">Uncharacterized protein</fullName>
    </submittedName>
</protein>
<sequence length="38" mass="4267">MLFSLSHGLLAVFEALAWSWCFIAPEPQWLDAIATLCD</sequence>
<comment type="caution">
    <text evidence="1">The sequence shown here is derived from an EMBL/GenBank/DDBJ whole genome shotgun (WGS) entry which is preliminary data.</text>
</comment>
<accession>E8MAF7</accession>
<evidence type="ECO:0000313" key="1">
    <source>
        <dbReference type="EMBL" id="EGA69106.1"/>
    </source>
</evidence>
<gene>
    <name evidence="1" type="ORF">VISI1226_07363</name>
</gene>
<dbReference type="EMBL" id="AEVT01000093">
    <property type="protein sequence ID" value="EGA69106.1"/>
    <property type="molecule type" value="Genomic_DNA"/>
</dbReference>